<comment type="caution">
    <text evidence="2">The sequence shown here is derived from an EMBL/GenBank/DDBJ whole genome shotgun (WGS) entry which is preliminary data.</text>
</comment>
<keyword evidence="3" id="KW-1185">Reference proteome</keyword>
<evidence type="ECO:0000256" key="1">
    <source>
        <dbReference type="SAM" id="Coils"/>
    </source>
</evidence>
<proteinExistence type="predicted"/>
<dbReference type="RefSeq" id="WP_150031346.1">
    <property type="nucleotide sequence ID" value="NZ_VWSH01000001.1"/>
</dbReference>
<evidence type="ECO:0000313" key="2">
    <source>
        <dbReference type="EMBL" id="KAA5536769.1"/>
    </source>
</evidence>
<organism evidence="2 3">
    <name type="scientific">Taibaiella lutea</name>
    <dbReference type="NCBI Taxonomy" id="2608001"/>
    <lineage>
        <taxon>Bacteria</taxon>
        <taxon>Pseudomonadati</taxon>
        <taxon>Bacteroidota</taxon>
        <taxon>Chitinophagia</taxon>
        <taxon>Chitinophagales</taxon>
        <taxon>Chitinophagaceae</taxon>
        <taxon>Taibaiella</taxon>
    </lineage>
</organism>
<sequence length="120" mass="13609">MATKSTQTKRMTAKRLTKVEDGLLAASQLVDYAPVRKEYDSEQLENLRNEMQKKHEAEEATRHAYEAARDAAISIEWFASDFLIEVANQAKAQYGANSDEYASLGYKKKAAYKRSANKKK</sequence>
<reference evidence="2 3" key="1">
    <citation type="submission" date="2019-09" db="EMBL/GenBank/DDBJ databases">
        <title>Genome sequence and assembly of Taibaiella sp.</title>
        <authorList>
            <person name="Chhetri G."/>
        </authorList>
    </citation>
    <scope>NUCLEOTIDE SEQUENCE [LARGE SCALE GENOMIC DNA]</scope>
    <source>
        <strain evidence="2 3">KVB11</strain>
    </source>
</reference>
<name>A0A5M6CUA7_9BACT</name>
<dbReference type="Proteomes" id="UP000323632">
    <property type="component" value="Unassembled WGS sequence"/>
</dbReference>
<protein>
    <submittedName>
        <fullName evidence="2">Uncharacterized protein</fullName>
    </submittedName>
</protein>
<gene>
    <name evidence="2" type="ORF">F0919_03610</name>
</gene>
<accession>A0A5M6CUA7</accession>
<evidence type="ECO:0000313" key="3">
    <source>
        <dbReference type="Proteomes" id="UP000323632"/>
    </source>
</evidence>
<dbReference type="EMBL" id="VWSH01000001">
    <property type="protein sequence ID" value="KAA5536769.1"/>
    <property type="molecule type" value="Genomic_DNA"/>
</dbReference>
<feature type="coiled-coil region" evidence="1">
    <location>
        <begin position="41"/>
        <end position="68"/>
    </location>
</feature>
<keyword evidence="1" id="KW-0175">Coiled coil</keyword>
<dbReference type="AlphaFoldDB" id="A0A5M6CUA7"/>